<dbReference type="GO" id="GO:0005085">
    <property type="term" value="F:guanyl-nucleotide exchange factor activity"/>
    <property type="evidence" value="ECO:0007669"/>
    <property type="project" value="InterPro"/>
</dbReference>
<dbReference type="InterPro" id="IPR051480">
    <property type="entry name" value="Endocytic_GEF_Adapter"/>
</dbReference>
<keyword evidence="2" id="KW-0963">Cytoplasm</keyword>
<dbReference type="PROSITE" id="PS50010">
    <property type="entry name" value="DH_2"/>
    <property type="match status" value="1"/>
</dbReference>
<dbReference type="PANTHER" id="PTHR46006">
    <property type="entry name" value="RHO GUANINE NUCLEOTIDE EXCHANGE FACTOR AT 64C, ISOFORM A"/>
    <property type="match status" value="1"/>
</dbReference>
<dbReference type="Pfam" id="PF00621">
    <property type="entry name" value="RhoGEF"/>
    <property type="match status" value="1"/>
</dbReference>
<evidence type="ECO:0000256" key="3">
    <source>
        <dbReference type="SAM" id="MobiDB-lite"/>
    </source>
</evidence>
<reference evidence="5 6" key="1">
    <citation type="submission" date="2019-03" db="EMBL/GenBank/DDBJ databases">
        <title>Sequencing 23 genomes of Wallemia ichthyophaga.</title>
        <authorList>
            <person name="Gostincar C."/>
        </authorList>
    </citation>
    <scope>NUCLEOTIDE SEQUENCE [LARGE SCALE GENOMIC DNA]</scope>
    <source>
        <strain evidence="5 6">EXF-6200</strain>
    </source>
</reference>
<dbReference type="GO" id="GO:0005737">
    <property type="term" value="C:cytoplasm"/>
    <property type="evidence" value="ECO:0007669"/>
    <property type="project" value="UniProtKB-SubCell"/>
</dbReference>
<evidence type="ECO:0000256" key="1">
    <source>
        <dbReference type="ARBA" id="ARBA00004496"/>
    </source>
</evidence>
<feature type="compositionally biased region" description="Low complexity" evidence="3">
    <location>
        <begin position="94"/>
        <end position="105"/>
    </location>
</feature>
<sequence length="495" mass="55983">MQNIKSNTEESSGSPSTPEQEPKPELEPALELTPRPRPVREAAPDISRPQSTIESPIHAADTASTGQSAEIKGRRHRSQSDATQLKRSRDQPHSHSQSLQSQTSSKLGDFLGRFRSNSTATSSTADDTSSGSGSASASVTMSSRPVSRPISRPVSRPLSQQSSRSSNWSSFINHSALESFSQEERNRQEAIFELIKSESVYVKDLTAIVEVYLANLIREVDGQSIEIVFSNIEDILLLHATFVSDLEMRQRDERLYISQIGDLLDKHLSNLDIYRRYCSNQHKSIKVLQTLQRKNYRLSQNLTRLKEDPTSRNLELSTHLLSPMQRITRYPLLIKQILKYTEKNTLEYASIERALDEIEGLLLAVNEDVRVQESHTRLQEISNSLVMGQKIELENTSTSKRLLIKEGELAKSKSNKIIHVVLCDDIILLINVTERTLYKLPIPLCEISVSAHPRREDVLYLDLAYPRGGENIALKTLDRNAWINTINSTKKLYRQ</sequence>
<dbReference type="CDD" id="cd00160">
    <property type="entry name" value="RhoGEF"/>
    <property type="match status" value="1"/>
</dbReference>
<dbReference type="SUPFAM" id="SSF48065">
    <property type="entry name" value="DBL homology domain (DH-domain)"/>
    <property type="match status" value="1"/>
</dbReference>
<evidence type="ECO:0000259" key="4">
    <source>
        <dbReference type="PROSITE" id="PS50010"/>
    </source>
</evidence>
<proteinExistence type="predicted"/>
<comment type="caution">
    <text evidence="5">The sequence shown here is derived from an EMBL/GenBank/DDBJ whole genome shotgun (WGS) entry which is preliminary data.</text>
</comment>
<dbReference type="SMART" id="SM00325">
    <property type="entry name" value="RhoGEF"/>
    <property type="match status" value="1"/>
</dbReference>
<dbReference type="InterPro" id="IPR000219">
    <property type="entry name" value="DH_dom"/>
</dbReference>
<dbReference type="PANTHER" id="PTHR46006:SF6">
    <property type="entry name" value="INTERSECTIN-2 ISOFORM X1"/>
    <property type="match status" value="1"/>
</dbReference>
<dbReference type="InterPro" id="IPR035899">
    <property type="entry name" value="DBL_dom_sf"/>
</dbReference>
<feature type="domain" description="DH" evidence="4">
    <location>
        <begin position="186"/>
        <end position="368"/>
    </location>
</feature>
<dbReference type="AlphaFoldDB" id="A0A4T0J6A9"/>
<organism evidence="5 6">
    <name type="scientific">Wallemia ichthyophaga</name>
    <dbReference type="NCBI Taxonomy" id="245174"/>
    <lineage>
        <taxon>Eukaryota</taxon>
        <taxon>Fungi</taxon>
        <taxon>Dikarya</taxon>
        <taxon>Basidiomycota</taxon>
        <taxon>Wallemiomycotina</taxon>
        <taxon>Wallemiomycetes</taxon>
        <taxon>Wallemiales</taxon>
        <taxon>Wallemiaceae</taxon>
        <taxon>Wallemia</taxon>
    </lineage>
</organism>
<dbReference type="GO" id="GO:0035025">
    <property type="term" value="P:positive regulation of Rho protein signal transduction"/>
    <property type="evidence" value="ECO:0007669"/>
    <property type="project" value="TreeGrafter"/>
</dbReference>
<feature type="compositionally biased region" description="Low complexity" evidence="3">
    <location>
        <begin position="9"/>
        <end position="19"/>
    </location>
</feature>
<dbReference type="SUPFAM" id="SSF50729">
    <property type="entry name" value="PH domain-like"/>
    <property type="match status" value="1"/>
</dbReference>
<protein>
    <recommendedName>
        <fullName evidence="4">DH domain-containing protein</fullName>
    </recommendedName>
</protein>
<gene>
    <name evidence="5" type="ORF">E3P86_02348</name>
</gene>
<dbReference type="Proteomes" id="UP000310689">
    <property type="component" value="Unassembled WGS sequence"/>
</dbReference>
<comment type="subcellular location">
    <subcellularLocation>
        <location evidence="1">Cytoplasm</location>
    </subcellularLocation>
</comment>
<feature type="region of interest" description="Disordered" evidence="3">
    <location>
        <begin position="1"/>
        <end position="166"/>
    </location>
</feature>
<evidence type="ECO:0000256" key="2">
    <source>
        <dbReference type="ARBA" id="ARBA00022490"/>
    </source>
</evidence>
<dbReference type="Gene3D" id="1.20.900.10">
    <property type="entry name" value="Dbl homology (DH) domain"/>
    <property type="match status" value="1"/>
</dbReference>
<dbReference type="Gene3D" id="2.30.29.30">
    <property type="entry name" value="Pleckstrin-homology domain (PH domain)/Phosphotyrosine-binding domain (PTB)"/>
    <property type="match status" value="1"/>
</dbReference>
<dbReference type="InterPro" id="IPR011993">
    <property type="entry name" value="PH-like_dom_sf"/>
</dbReference>
<name>A0A4T0J6A9_WALIC</name>
<dbReference type="EMBL" id="SPOI01000115">
    <property type="protein sequence ID" value="TIB36962.1"/>
    <property type="molecule type" value="Genomic_DNA"/>
</dbReference>
<accession>A0A4T0J6A9</accession>
<feature type="compositionally biased region" description="Low complexity" evidence="3">
    <location>
        <begin position="116"/>
        <end position="166"/>
    </location>
</feature>
<evidence type="ECO:0000313" key="5">
    <source>
        <dbReference type="EMBL" id="TIB36962.1"/>
    </source>
</evidence>
<evidence type="ECO:0000313" key="6">
    <source>
        <dbReference type="Proteomes" id="UP000310689"/>
    </source>
</evidence>